<keyword evidence="8" id="KW-1185">Reference proteome</keyword>
<organism evidence="7 8">
    <name type="scientific">Actinomycetospora aeridis</name>
    <dbReference type="NCBI Taxonomy" id="3129231"/>
    <lineage>
        <taxon>Bacteria</taxon>
        <taxon>Bacillati</taxon>
        <taxon>Actinomycetota</taxon>
        <taxon>Actinomycetes</taxon>
        <taxon>Pseudonocardiales</taxon>
        <taxon>Pseudonocardiaceae</taxon>
        <taxon>Actinomycetospora</taxon>
    </lineage>
</organism>
<evidence type="ECO:0000256" key="6">
    <source>
        <dbReference type="SAM" id="Phobius"/>
    </source>
</evidence>
<proteinExistence type="predicted"/>
<feature type="transmembrane region" description="Helical" evidence="6">
    <location>
        <begin position="51"/>
        <end position="70"/>
    </location>
</feature>
<dbReference type="RefSeq" id="WP_337713104.1">
    <property type="nucleotide sequence ID" value="NZ_JBBEGL010000002.1"/>
</dbReference>
<name>A0ABU8N2M7_9PSEU</name>
<evidence type="ECO:0008006" key="9">
    <source>
        <dbReference type="Google" id="ProtNLM"/>
    </source>
</evidence>
<gene>
    <name evidence="7" type="ORF">WCD41_09235</name>
</gene>
<feature type="transmembrane region" description="Helical" evidence="6">
    <location>
        <begin position="261"/>
        <end position="286"/>
    </location>
</feature>
<evidence type="ECO:0000256" key="2">
    <source>
        <dbReference type="ARBA" id="ARBA00022475"/>
    </source>
</evidence>
<reference evidence="7 8" key="1">
    <citation type="submission" date="2024-03" db="EMBL/GenBank/DDBJ databases">
        <title>Actinomycetospora sp. OC33-EN06, a novel actinomycete isolated from wild orchid (Aerides multiflora).</title>
        <authorList>
            <person name="Suriyachadkun C."/>
        </authorList>
    </citation>
    <scope>NUCLEOTIDE SEQUENCE [LARGE SCALE GENOMIC DNA]</scope>
    <source>
        <strain evidence="7 8">OC33-EN06</strain>
    </source>
</reference>
<protein>
    <recommendedName>
        <fullName evidence="9">O-antigen/teichoic acid export membrane protein</fullName>
    </recommendedName>
</protein>
<comment type="caution">
    <text evidence="7">The sequence shown here is derived from an EMBL/GenBank/DDBJ whole genome shotgun (WGS) entry which is preliminary data.</text>
</comment>
<dbReference type="PANTHER" id="PTHR30250">
    <property type="entry name" value="PST FAMILY PREDICTED COLANIC ACID TRANSPORTER"/>
    <property type="match status" value="1"/>
</dbReference>
<keyword evidence="4 6" id="KW-1133">Transmembrane helix</keyword>
<feature type="transmembrane region" description="Helical" evidence="6">
    <location>
        <begin position="359"/>
        <end position="381"/>
    </location>
</feature>
<feature type="transmembrane region" description="Helical" evidence="6">
    <location>
        <begin position="12"/>
        <end position="31"/>
    </location>
</feature>
<keyword evidence="3 6" id="KW-0812">Transmembrane</keyword>
<dbReference type="InterPro" id="IPR050833">
    <property type="entry name" value="Poly_Biosynth_Transport"/>
</dbReference>
<dbReference type="EMBL" id="JBBEGL010000002">
    <property type="protein sequence ID" value="MEJ2886630.1"/>
    <property type="molecule type" value="Genomic_DNA"/>
</dbReference>
<evidence type="ECO:0000256" key="4">
    <source>
        <dbReference type="ARBA" id="ARBA00022989"/>
    </source>
</evidence>
<accession>A0ABU8N2M7</accession>
<evidence type="ECO:0000256" key="5">
    <source>
        <dbReference type="ARBA" id="ARBA00023136"/>
    </source>
</evidence>
<keyword evidence="2" id="KW-1003">Cell membrane</keyword>
<keyword evidence="5 6" id="KW-0472">Membrane</keyword>
<feature type="transmembrane region" description="Helical" evidence="6">
    <location>
        <begin position="306"/>
        <end position="327"/>
    </location>
</feature>
<dbReference type="PANTHER" id="PTHR30250:SF11">
    <property type="entry name" value="O-ANTIGEN TRANSPORTER-RELATED"/>
    <property type="match status" value="1"/>
</dbReference>
<evidence type="ECO:0000313" key="7">
    <source>
        <dbReference type="EMBL" id="MEJ2886630.1"/>
    </source>
</evidence>
<sequence length="390" mass="39552">MARILPPAEYATFGAFWALAMVLGFGAFLPLEQELARRLPQLGDRRSVLRAGAGAAGVLALVALGVLALASPLVLRSFDGNVSSFVALAALCVVSAGQFLVRGAVIGTDRLVRHGGIMVLDALLRLGLAVLVFLLGGADSAALCWALVLAVALAHLPQLPAVWRRAVADSPPSAPDEGVSPRRFVAACLPLLLGSVCAQLLLNGLPVLVVAQSPETAEAAAGAFVAAFTLVKAPLAMVVPLQSAIVPTLTRLIVAGRRPEVLALLFKGGAALLGLIAVAVPVMVWLGPPVIALVFGDDYAIGGGDLALMAAGVLAHVGLVVVTQVHVARGRHGVVALSWAAALATAGLTWALVPAPVLGAELAFLAGSVAGAVVSGAALMMRPERPGRTP</sequence>
<comment type="subcellular location">
    <subcellularLocation>
        <location evidence="1">Cell membrane</location>
        <topology evidence="1">Multi-pass membrane protein</topology>
    </subcellularLocation>
</comment>
<feature type="transmembrane region" description="Helical" evidence="6">
    <location>
        <begin position="82"/>
        <end position="105"/>
    </location>
</feature>
<evidence type="ECO:0000313" key="8">
    <source>
        <dbReference type="Proteomes" id="UP001370100"/>
    </source>
</evidence>
<evidence type="ECO:0000256" key="1">
    <source>
        <dbReference type="ARBA" id="ARBA00004651"/>
    </source>
</evidence>
<dbReference type="Proteomes" id="UP001370100">
    <property type="component" value="Unassembled WGS sequence"/>
</dbReference>
<evidence type="ECO:0000256" key="3">
    <source>
        <dbReference type="ARBA" id="ARBA00022692"/>
    </source>
</evidence>
<feature type="transmembrane region" description="Helical" evidence="6">
    <location>
        <begin position="222"/>
        <end position="241"/>
    </location>
</feature>
<feature type="transmembrane region" description="Helical" evidence="6">
    <location>
        <begin position="334"/>
        <end position="353"/>
    </location>
</feature>